<keyword evidence="3 10" id="KW-0132">Cell division</keyword>
<dbReference type="SUPFAM" id="SSF53244">
    <property type="entry name" value="MurD-like peptide ligases, peptide-binding domain"/>
    <property type="match status" value="1"/>
</dbReference>
<dbReference type="SUPFAM" id="SSF63418">
    <property type="entry name" value="MurE/MurF N-terminal domain"/>
    <property type="match status" value="1"/>
</dbReference>
<dbReference type="Gene3D" id="3.40.1390.10">
    <property type="entry name" value="MurE/MurF, N-terminal domain"/>
    <property type="match status" value="1"/>
</dbReference>
<evidence type="ECO:0000256" key="6">
    <source>
        <dbReference type="ARBA" id="ARBA00022960"/>
    </source>
</evidence>
<evidence type="ECO:0000256" key="9">
    <source>
        <dbReference type="ARBA" id="ARBA00023316"/>
    </source>
</evidence>
<dbReference type="InterPro" id="IPR013221">
    <property type="entry name" value="Mur_ligase_cen"/>
</dbReference>
<evidence type="ECO:0000256" key="7">
    <source>
        <dbReference type="ARBA" id="ARBA00022984"/>
    </source>
</evidence>
<dbReference type="Proteomes" id="UP000006048">
    <property type="component" value="Chromosome"/>
</dbReference>
<dbReference type="PATRIC" id="fig|869212.3.peg.2177"/>
<dbReference type="InterPro" id="IPR005863">
    <property type="entry name" value="UDP-N-AcMur_synth"/>
</dbReference>
<evidence type="ECO:0000313" key="14">
    <source>
        <dbReference type="EMBL" id="AFM12811.1"/>
    </source>
</evidence>
<dbReference type="InterPro" id="IPR035911">
    <property type="entry name" value="MurE/MurF_N"/>
</dbReference>
<dbReference type="GO" id="GO:0008360">
    <property type="term" value="P:regulation of cell shape"/>
    <property type="evidence" value="ECO:0007669"/>
    <property type="project" value="UniProtKB-KW"/>
</dbReference>
<comment type="similarity">
    <text evidence="10">Belongs to the MurCDEF family. MurF subfamily.</text>
</comment>
<dbReference type="Pfam" id="PF02875">
    <property type="entry name" value="Mur_ligase_C"/>
    <property type="match status" value="1"/>
</dbReference>
<organism evidence="14 15">
    <name type="scientific">Turneriella parva (strain ATCC BAA-1111 / DSM 21527 / NCTC 11395 / H)</name>
    <name type="common">Leptospira parva</name>
    <dbReference type="NCBI Taxonomy" id="869212"/>
    <lineage>
        <taxon>Bacteria</taxon>
        <taxon>Pseudomonadati</taxon>
        <taxon>Spirochaetota</taxon>
        <taxon>Spirochaetia</taxon>
        <taxon>Leptospirales</taxon>
        <taxon>Leptospiraceae</taxon>
        <taxon>Turneriella</taxon>
    </lineage>
</organism>
<keyword evidence="8 10" id="KW-0131">Cell cycle</keyword>
<evidence type="ECO:0000256" key="1">
    <source>
        <dbReference type="ARBA" id="ARBA00022490"/>
    </source>
</evidence>
<comment type="function">
    <text evidence="10 11">Involved in cell wall formation. Catalyzes the final step in the synthesis of UDP-N-acetylmuramoyl-pentapeptide, the precursor of murein.</text>
</comment>
<comment type="pathway">
    <text evidence="10 11">Cell wall biogenesis; peptidoglycan biosynthesis.</text>
</comment>
<evidence type="ECO:0000256" key="11">
    <source>
        <dbReference type="RuleBase" id="RU004136"/>
    </source>
</evidence>
<keyword evidence="1 10" id="KW-0963">Cytoplasm</keyword>
<evidence type="ECO:0000256" key="3">
    <source>
        <dbReference type="ARBA" id="ARBA00022618"/>
    </source>
</evidence>
<dbReference type="GO" id="GO:0005524">
    <property type="term" value="F:ATP binding"/>
    <property type="evidence" value="ECO:0007669"/>
    <property type="project" value="UniProtKB-UniRule"/>
</dbReference>
<evidence type="ECO:0000259" key="13">
    <source>
        <dbReference type="Pfam" id="PF08245"/>
    </source>
</evidence>
<dbReference type="GO" id="GO:0047480">
    <property type="term" value="F:UDP-N-acetylmuramoyl-tripeptide-D-alanyl-D-alanine ligase activity"/>
    <property type="evidence" value="ECO:0007669"/>
    <property type="project" value="UniProtKB-UniRule"/>
</dbReference>
<protein>
    <recommendedName>
        <fullName evidence="10 11">UDP-N-acetylmuramoyl-tripeptide--D-alanyl-D-alanine ligase</fullName>
        <ecNumber evidence="10 11">6.3.2.10</ecNumber>
    </recommendedName>
    <alternativeName>
        <fullName evidence="10">D-alanyl-D-alanine-adding enzyme</fullName>
    </alternativeName>
</protein>
<dbReference type="Gene3D" id="3.90.190.20">
    <property type="entry name" value="Mur ligase, C-terminal domain"/>
    <property type="match status" value="1"/>
</dbReference>
<name>I4B6A4_TURPD</name>
<dbReference type="InterPro" id="IPR004101">
    <property type="entry name" value="Mur_ligase_C"/>
</dbReference>
<keyword evidence="4 10" id="KW-0547">Nucleotide-binding</keyword>
<dbReference type="InterPro" id="IPR051046">
    <property type="entry name" value="MurCDEF_CellWall_CoF430Synth"/>
</dbReference>
<dbReference type="GO" id="GO:0009252">
    <property type="term" value="P:peptidoglycan biosynthetic process"/>
    <property type="evidence" value="ECO:0007669"/>
    <property type="project" value="UniProtKB-UniRule"/>
</dbReference>
<feature type="domain" description="Mur ligase central" evidence="13">
    <location>
        <begin position="139"/>
        <end position="323"/>
    </location>
</feature>
<dbReference type="AlphaFoldDB" id="I4B6A4"/>
<keyword evidence="5 10" id="KW-0067">ATP-binding</keyword>
<evidence type="ECO:0000256" key="10">
    <source>
        <dbReference type="HAMAP-Rule" id="MF_02019"/>
    </source>
</evidence>
<feature type="binding site" evidence="10">
    <location>
        <begin position="141"/>
        <end position="147"/>
    </location>
    <ligand>
        <name>ATP</name>
        <dbReference type="ChEBI" id="CHEBI:30616"/>
    </ligand>
</feature>
<dbReference type="PANTHER" id="PTHR43024">
    <property type="entry name" value="UDP-N-ACETYLMURAMOYL-TRIPEPTIDE--D-ALANYL-D-ALANINE LIGASE"/>
    <property type="match status" value="1"/>
</dbReference>
<dbReference type="HAMAP" id="MF_02019">
    <property type="entry name" value="MurF"/>
    <property type="match status" value="1"/>
</dbReference>
<dbReference type="GO" id="GO:0005737">
    <property type="term" value="C:cytoplasm"/>
    <property type="evidence" value="ECO:0007669"/>
    <property type="project" value="UniProtKB-SubCell"/>
</dbReference>
<keyword evidence="6 10" id="KW-0133">Cell shape</keyword>
<keyword evidence="7 10" id="KW-0573">Peptidoglycan synthesis</keyword>
<evidence type="ECO:0000256" key="5">
    <source>
        <dbReference type="ARBA" id="ARBA00022840"/>
    </source>
</evidence>
<dbReference type="STRING" id="869212.Turpa_2166"/>
<dbReference type="HOGENOM" id="CLU_031507_1_1_12"/>
<accession>I4B6A4</accession>
<dbReference type="GO" id="GO:0051301">
    <property type="term" value="P:cell division"/>
    <property type="evidence" value="ECO:0007669"/>
    <property type="project" value="UniProtKB-KW"/>
</dbReference>
<dbReference type="GO" id="GO:0008766">
    <property type="term" value="F:UDP-N-acetylmuramoylalanyl-D-glutamyl-2,6-diaminopimelate-D-alanyl-D-alanine ligase activity"/>
    <property type="evidence" value="ECO:0007669"/>
    <property type="project" value="RHEA"/>
</dbReference>
<dbReference type="UniPathway" id="UPA00219"/>
<evidence type="ECO:0000256" key="4">
    <source>
        <dbReference type="ARBA" id="ARBA00022741"/>
    </source>
</evidence>
<dbReference type="Pfam" id="PF08245">
    <property type="entry name" value="Mur_ligase_M"/>
    <property type="match status" value="1"/>
</dbReference>
<evidence type="ECO:0000256" key="8">
    <source>
        <dbReference type="ARBA" id="ARBA00023306"/>
    </source>
</evidence>
<dbReference type="InterPro" id="IPR036565">
    <property type="entry name" value="Mur-like_cat_sf"/>
</dbReference>
<reference evidence="14 15" key="1">
    <citation type="submission" date="2012-06" db="EMBL/GenBank/DDBJ databases">
        <title>The complete chromosome of genome of Turneriella parva DSM 21527.</title>
        <authorList>
            <consortium name="US DOE Joint Genome Institute (JGI-PGF)"/>
            <person name="Lucas S."/>
            <person name="Han J."/>
            <person name="Lapidus A."/>
            <person name="Bruce D."/>
            <person name="Goodwin L."/>
            <person name="Pitluck S."/>
            <person name="Peters L."/>
            <person name="Kyrpides N."/>
            <person name="Mavromatis K."/>
            <person name="Ivanova N."/>
            <person name="Mikhailova N."/>
            <person name="Chertkov O."/>
            <person name="Detter J.C."/>
            <person name="Tapia R."/>
            <person name="Han C."/>
            <person name="Land M."/>
            <person name="Hauser L."/>
            <person name="Markowitz V."/>
            <person name="Cheng J.-F."/>
            <person name="Hugenholtz P."/>
            <person name="Woyke T."/>
            <person name="Wu D."/>
            <person name="Gronow S."/>
            <person name="Wellnitz S."/>
            <person name="Brambilla E."/>
            <person name="Klenk H.-P."/>
            <person name="Eisen J.A."/>
        </authorList>
    </citation>
    <scope>NUCLEOTIDE SEQUENCE [LARGE SCALE GENOMIC DNA]</scope>
    <source>
        <strain evidence="15">ATCC BAA-1111 / DSM 21527 / NCTC 11395 / H</strain>
    </source>
</reference>
<keyword evidence="2 10" id="KW-0436">Ligase</keyword>
<dbReference type="GO" id="GO:0071555">
    <property type="term" value="P:cell wall organization"/>
    <property type="evidence" value="ECO:0007669"/>
    <property type="project" value="UniProtKB-KW"/>
</dbReference>
<comment type="subcellular location">
    <subcellularLocation>
        <location evidence="10 11">Cytoplasm</location>
    </subcellularLocation>
</comment>
<evidence type="ECO:0000259" key="12">
    <source>
        <dbReference type="Pfam" id="PF02875"/>
    </source>
</evidence>
<sequence length="484" mass="52032">MCEAGLREKSDGASARANLALMFAAIDYDLFTVRRVVAPEALHLDAPNTKLTSVTTSSLEVKAGSLFVPLVDRRDGHEFIADAVARGAAAFFLKRNHSVAKKLPQQLLSKAIVVSDPLKALGDLAHFHRSRFTPFVVAVTGSNGKTTTKEMLAQMFKAALGKGLISTEKNYNNHIGVPFTLLRIGRATRVAVVEMGMNHAGEIAYLSRLAEPHAAVISSIGHAHIEFLGSRRAIAAAKAEILEGMQKKGGFLYLPKSVAEADVLAAAAKRAGAKVKKVEASRTSRLKILHVSPKGFLLQLGKVQTQFRHANAAWLSNLALATEVALDAGIETQKIARAISLFRPAAGRMQLRRGRLTVIDDGYNANPDSAIASIDSAMLISGKNPVVCVFGEFKELGKHSKSLHSLTGHEAALKGVSAFYAMGEDMRHAVHAFKKASAGRDSAWFDRTDTAGLAKALQKYPRGTVVLVKGSRSMKMEEIVDLLV</sequence>
<dbReference type="EMBL" id="CP002959">
    <property type="protein sequence ID" value="AFM12811.1"/>
    <property type="molecule type" value="Genomic_DNA"/>
</dbReference>
<keyword evidence="9 10" id="KW-0961">Cell wall biogenesis/degradation</keyword>
<comment type="catalytic activity">
    <reaction evidence="10 11">
        <text>D-alanyl-D-alanine + UDP-N-acetyl-alpha-D-muramoyl-L-alanyl-gamma-D-glutamyl-meso-2,6-diaminopimelate + ATP = UDP-N-acetyl-alpha-D-muramoyl-L-alanyl-gamma-D-glutamyl-meso-2,6-diaminopimeloyl-D-alanyl-D-alanine + ADP + phosphate + H(+)</text>
        <dbReference type="Rhea" id="RHEA:28374"/>
        <dbReference type="ChEBI" id="CHEBI:15378"/>
        <dbReference type="ChEBI" id="CHEBI:30616"/>
        <dbReference type="ChEBI" id="CHEBI:43474"/>
        <dbReference type="ChEBI" id="CHEBI:57822"/>
        <dbReference type="ChEBI" id="CHEBI:61386"/>
        <dbReference type="ChEBI" id="CHEBI:83905"/>
        <dbReference type="ChEBI" id="CHEBI:456216"/>
        <dbReference type="EC" id="6.3.2.10"/>
    </reaction>
</comment>
<dbReference type="SUPFAM" id="SSF53623">
    <property type="entry name" value="MurD-like peptide ligases, catalytic domain"/>
    <property type="match status" value="1"/>
</dbReference>
<dbReference type="KEGG" id="tpx:Turpa_2166"/>
<dbReference type="NCBIfam" id="TIGR01143">
    <property type="entry name" value="murF"/>
    <property type="match status" value="1"/>
</dbReference>
<evidence type="ECO:0000256" key="2">
    <source>
        <dbReference type="ARBA" id="ARBA00022598"/>
    </source>
</evidence>
<dbReference type="Gene3D" id="3.40.1190.10">
    <property type="entry name" value="Mur-like, catalytic domain"/>
    <property type="match status" value="1"/>
</dbReference>
<gene>
    <name evidence="10" type="primary">murF</name>
    <name evidence="14" type="ordered locus">Turpa_2166</name>
</gene>
<dbReference type="EC" id="6.3.2.10" evidence="10 11"/>
<dbReference type="InterPro" id="IPR036615">
    <property type="entry name" value="Mur_ligase_C_dom_sf"/>
</dbReference>
<keyword evidence="15" id="KW-1185">Reference proteome</keyword>
<dbReference type="PANTHER" id="PTHR43024:SF1">
    <property type="entry name" value="UDP-N-ACETYLMURAMOYL-TRIPEPTIDE--D-ALANYL-D-ALANINE LIGASE"/>
    <property type="match status" value="1"/>
</dbReference>
<feature type="domain" description="Mur ligase C-terminal" evidence="12">
    <location>
        <begin position="347"/>
        <end position="472"/>
    </location>
</feature>
<evidence type="ECO:0000313" key="15">
    <source>
        <dbReference type="Proteomes" id="UP000006048"/>
    </source>
</evidence>
<proteinExistence type="inferred from homology"/>